<dbReference type="InParanoid" id="A2G070"/>
<accession>A2G070</accession>
<reference evidence="2" key="1">
    <citation type="submission" date="2006-10" db="EMBL/GenBank/DDBJ databases">
        <authorList>
            <person name="Amadeo P."/>
            <person name="Zhao Q."/>
            <person name="Wortman J."/>
            <person name="Fraser-Liggett C."/>
            <person name="Carlton J."/>
        </authorList>
    </citation>
    <scope>NUCLEOTIDE SEQUENCE</scope>
    <source>
        <strain evidence="2">G3</strain>
    </source>
</reference>
<dbReference type="VEuPathDB" id="TrichDB:TVAG_447570"/>
<reference evidence="2" key="2">
    <citation type="journal article" date="2007" name="Science">
        <title>Draft genome sequence of the sexually transmitted pathogen Trichomonas vaginalis.</title>
        <authorList>
            <person name="Carlton J.M."/>
            <person name="Hirt R.P."/>
            <person name="Silva J.C."/>
            <person name="Delcher A.L."/>
            <person name="Schatz M."/>
            <person name="Zhao Q."/>
            <person name="Wortman J.R."/>
            <person name="Bidwell S.L."/>
            <person name="Alsmark U.C.M."/>
            <person name="Besteiro S."/>
            <person name="Sicheritz-Ponten T."/>
            <person name="Noel C.J."/>
            <person name="Dacks J.B."/>
            <person name="Foster P.G."/>
            <person name="Simillion C."/>
            <person name="Van de Peer Y."/>
            <person name="Miranda-Saavedra D."/>
            <person name="Barton G.J."/>
            <person name="Westrop G.D."/>
            <person name="Mueller S."/>
            <person name="Dessi D."/>
            <person name="Fiori P.L."/>
            <person name="Ren Q."/>
            <person name="Paulsen I."/>
            <person name="Zhang H."/>
            <person name="Bastida-Corcuera F.D."/>
            <person name="Simoes-Barbosa A."/>
            <person name="Brown M.T."/>
            <person name="Hayes R.D."/>
            <person name="Mukherjee M."/>
            <person name="Okumura C.Y."/>
            <person name="Schneider R."/>
            <person name="Smith A.J."/>
            <person name="Vanacova S."/>
            <person name="Villalvazo M."/>
            <person name="Haas B.J."/>
            <person name="Pertea M."/>
            <person name="Feldblyum T.V."/>
            <person name="Utterback T.R."/>
            <person name="Shu C.L."/>
            <person name="Osoegawa K."/>
            <person name="de Jong P.J."/>
            <person name="Hrdy I."/>
            <person name="Horvathova L."/>
            <person name="Zubacova Z."/>
            <person name="Dolezal P."/>
            <person name="Malik S.B."/>
            <person name="Logsdon J.M. Jr."/>
            <person name="Henze K."/>
            <person name="Gupta A."/>
            <person name="Wang C.C."/>
            <person name="Dunne R.L."/>
            <person name="Upcroft J.A."/>
            <person name="Upcroft P."/>
            <person name="White O."/>
            <person name="Salzberg S.L."/>
            <person name="Tang P."/>
            <person name="Chiu C.-H."/>
            <person name="Lee Y.-S."/>
            <person name="Embley T.M."/>
            <person name="Coombs G.H."/>
            <person name="Mottram J.C."/>
            <person name="Tachezy J."/>
            <person name="Fraser-Liggett C.M."/>
            <person name="Johnson P.J."/>
        </authorList>
    </citation>
    <scope>NUCLEOTIDE SEQUENCE [LARGE SCALE GENOMIC DNA]</scope>
    <source>
        <strain evidence="2">G3</strain>
    </source>
</reference>
<keyword evidence="3" id="KW-1185">Reference proteome</keyword>
<dbReference type="AlphaFoldDB" id="A2G070"/>
<organism evidence="2 3">
    <name type="scientific">Trichomonas vaginalis (strain ATCC PRA-98 / G3)</name>
    <dbReference type="NCBI Taxonomy" id="412133"/>
    <lineage>
        <taxon>Eukaryota</taxon>
        <taxon>Metamonada</taxon>
        <taxon>Parabasalia</taxon>
        <taxon>Trichomonadida</taxon>
        <taxon>Trichomonadidae</taxon>
        <taxon>Trichomonas</taxon>
    </lineage>
</organism>
<dbReference type="PANTHER" id="PTHR16861:SF4">
    <property type="entry name" value="SH3 DOMAIN PROTEIN (AFU_ORTHOLOGUE AFUA_1G13610)"/>
    <property type="match status" value="1"/>
</dbReference>
<dbReference type="VEuPathDB" id="TrichDB:TVAGG3_0045490"/>
<keyword evidence="1" id="KW-1133">Transmembrane helix</keyword>
<evidence type="ECO:0000313" key="2">
    <source>
        <dbReference type="EMBL" id="EAX89448.1"/>
    </source>
</evidence>
<name>A2G070_TRIV3</name>
<protein>
    <submittedName>
        <fullName evidence="2">Uncharacterized protein</fullName>
    </submittedName>
</protein>
<gene>
    <name evidence="2" type="ORF">TVAG_104850</name>
</gene>
<dbReference type="EMBL" id="DS114199">
    <property type="protein sequence ID" value="EAX89448.1"/>
    <property type="molecule type" value="Genomic_DNA"/>
</dbReference>
<dbReference type="KEGG" id="tva:4747119"/>
<feature type="transmembrane region" description="Helical" evidence="1">
    <location>
        <begin position="172"/>
        <end position="198"/>
    </location>
</feature>
<keyword evidence="1" id="KW-0812">Transmembrane</keyword>
<evidence type="ECO:0000313" key="3">
    <source>
        <dbReference type="Proteomes" id="UP000001542"/>
    </source>
</evidence>
<proteinExistence type="predicted"/>
<dbReference type="PANTHER" id="PTHR16861">
    <property type="entry name" value="GLYCOPROTEIN 38"/>
    <property type="match status" value="1"/>
</dbReference>
<sequence length="219" mass="24721">MEGLYENTFTYYRKSFNFGIDTLSDKPIGYRIRRMHFPQEVYSYYSFSTNITCLDQVSFNVTAWTNDRKVQKFIVEPGQTLTLKSINLLIFDPIISDITLSRIIFDEPDKAKRFGNLTYDFLNAIWPPQTPNPTPERTPAITIIPAQTTAPEEVITPTNDQGSDQKSKSGKLGAGAIAGIIIGIIIIAAICIGAFLIIKKHQLKVEKDSEDQVQYMNMV</sequence>
<keyword evidence="1" id="KW-0472">Membrane</keyword>
<dbReference type="RefSeq" id="XP_001302378.1">
    <property type="nucleotide sequence ID" value="XM_001302377.1"/>
</dbReference>
<evidence type="ECO:0000256" key="1">
    <source>
        <dbReference type="SAM" id="Phobius"/>
    </source>
</evidence>
<dbReference type="Proteomes" id="UP000001542">
    <property type="component" value="Unassembled WGS sequence"/>
</dbReference>